<accession>A0A438GCG4</accession>
<gene>
    <name evidence="1" type="ORF">CK203_059137</name>
</gene>
<dbReference type="AlphaFoldDB" id="A0A438GCG4"/>
<dbReference type="InterPro" id="IPR023213">
    <property type="entry name" value="CAT-like_dom_sf"/>
</dbReference>
<dbReference type="Proteomes" id="UP000288805">
    <property type="component" value="Unassembled WGS sequence"/>
</dbReference>
<proteinExistence type="predicted"/>
<dbReference type="Gene3D" id="3.30.559.10">
    <property type="entry name" value="Chloramphenicol acetyltransferase-like domain"/>
    <property type="match status" value="1"/>
</dbReference>
<dbReference type="Pfam" id="PF02458">
    <property type="entry name" value="Transferase"/>
    <property type="match status" value="1"/>
</dbReference>
<comment type="caution">
    <text evidence="1">The sequence shown here is derived from an EMBL/GenBank/DDBJ whole genome shotgun (WGS) entry which is preliminary data.</text>
</comment>
<reference evidence="1 2" key="1">
    <citation type="journal article" date="2018" name="PLoS Genet.">
        <title>Population sequencing reveals clonal diversity and ancestral inbreeding in the grapevine cultivar Chardonnay.</title>
        <authorList>
            <person name="Roach M.J."/>
            <person name="Johnson D.L."/>
            <person name="Bohlmann J."/>
            <person name="van Vuuren H.J."/>
            <person name="Jones S.J."/>
            <person name="Pretorius I.S."/>
            <person name="Schmidt S.A."/>
            <person name="Borneman A.R."/>
        </authorList>
    </citation>
    <scope>NUCLEOTIDE SEQUENCE [LARGE SCALE GENOMIC DNA]</scope>
    <source>
        <strain evidence="2">cv. Chardonnay</strain>
        <tissue evidence="1">Leaf</tissue>
    </source>
</reference>
<dbReference type="EMBL" id="QGNW01000479">
    <property type="protein sequence ID" value="RVW69907.1"/>
    <property type="molecule type" value="Genomic_DNA"/>
</dbReference>
<name>A0A438GCG4_VITVI</name>
<sequence>MVAESVVMENDNKKICKMGIVVDEKRQLSSGDEDKSTMMAYYIGNVLSIPFGEKMITKLKEKPLSWVADAVHDNLEGAATNEPFLGLIDWVEAHRPELALEKIYCSGSSKGSPFVVSSRQRFPMSKVDFGWGKPSMGSYHCP</sequence>
<organism evidence="1 2">
    <name type="scientific">Vitis vinifera</name>
    <name type="common">Grape</name>
    <dbReference type="NCBI Taxonomy" id="29760"/>
    <lineage>
        <taxon>Eukaryota</taxon>
        <taxon>Viridiplantae</taxon>
        <taxon>Streptophyta</taxon>
        <taxon>Embryophyta</taxon>
        <taxon>Tracheophyta</taxon>
        <taxon>Spermatophyta</taxon>
        <taxon>Magnoliopsida</taxon>
        <taxon>eudicotyledons</taxon>
        <taxon>Gunneridae</taxon>
        <taxon>Pentapetalae</taxon>
        <taxon>rosids</taxon>
        <taxon>Vitales</taxon>
        <taxon>Vitaceae</taxon>
        <taxon>Viteae</taxon>
        <taxon>Vitis</taxon>
    </lineage>
</organism>
<protein>
    <submittedName>
        <fullName evidence="1">Uncharacterized protein</fullName>
    </submittedName>
</protein>
<evidence type="ECO:0000313" key="1">
    <source>
        <dbReference type="EMBL" id="RVW69907.1"/>
    </source>
</evidence>
<evidence type="ECO:0000313" key="2">
    <source>
        <dbReference type="Proteomes" id="UP000288805"/>
    </source>
</evidence>